<reference evidence="1" key="1">
    <citation type="journal article" date="2014" name="Int. J. Syst. Evol. Microbiol.">
        <title>Complete genome sequence of Corynebacterium casei LMG S-19264T (=DSM 44701T), isolated from a smear-ripened cheese.</title>
        <authorList>
            <consortium name="US DOE Joint Genome Institute (JGI-PGF)"/>
            <person name="Walter F."/>
            <person name="Albersmeier A."/>
            <person name="Kalinowski J."/>
            <person name="Ruckert C."/>
        </authorList>
    </citation>
    <scope>NUCLEOTIDE SEQUENCE</scope>
    <source>
        <strain evidence="1">CGMCC 1.12187</strain>
    </source>
</reference>
<dbReference type="RefSeq" id="WP_188540149.1">
    <property type="nucleotide sequence ID" value="NZ_BMEQ01000038.1"/>
</dbReference>
<evidence type="ECO:0000313" key="2">
    <source>
        <dbReference type="Proteomes" id="UP000638848"/>
    </source>
</evidence>
<dbReference type="Proteomes" id="UP000638848">
    <property type="component" value="Unassembled WGS sequence"/>
</dbReference>
<keyword evidence="2" id="KW-1185">Reference proteome</keyword>
<protein>
    <submittedName>
        <fullName evidence="1">Uncharacterized protein</fullName>
    </submittedName>
</protein>
<name>A0A917H873_9MICC</name>
<dbReference type="EMBL" id="BMEQ01000038">
    <property type="protein sequence ID" value="GGG70367.1"/>
    <property type="molecule type" value="Genomic_DNA"/>
</dbReference>
<gene>
    <name evidence="1" type="ORF">GCM10011374_38630</name>
</gene>
<accession>A0A917H873</accession>
<dbReference type="AlphaFoldDB" id="A0A917H873"/>
<sequence>MTWHNKETYFDRVNEDSQGITVECAVIREPGGNEHPGIAFRNGGFPKFVVHADAAHRLAVELVDALEELKAQSTPLRRQTAVSAAFEALADR</sequence>
<reference evidence="1" key="2">
    <citation type="submission" date="2020-09" db="EMBL/GenBank/DDBJ databases">
        <authorList>
            <person name="Sun Q."/>
            <person name="Zhou Y."/>
        </authorList>
    </citation>
    <scope>NUCLEOTIDE SEQUENCE</scope>
    <source>
        <strain evidence="1">CGMCC 1.12187</strain>
    </source>
</reference>
<proteinExistence type="predicted"/>
<organism evidence="1 2">
    <name type="scientific">Kocuria dechangensis</name>
    <dbReference type="NCBI Taxonomy" id="1176249"/>
    <lineage>
        <taxon>Bacteria</taxon>
        <taxon>Bacillati</taxon>
        <taxon>Actinomycetota</taxon>
        <taxon>Actinomycetes</taxon>
        <taxon>Micrococcales</taxon>
        <taxon>Micrococcaceae</taxon>
        <taxon>Kocuria</taxon>
    </lineage>
</organism>
<evidence type="ECO:0000313" key="1">
    <source>
        <dbReference type="EMBL" id="GGG70367.1"/>
    </source>
</evidence>
<comment type="caution">
    <text evidence="1">The sequence shown here is derived from an EMBL/GenBank/DDBJ whole genome shotgun (WGS) entry which is preliminary data.</text>
</comment>